<keyword evidence="3 5" id="KW-0732">Signal</keyword>
<proteinExistence type="inferred from homology"/>
<dbReference type="SUPFAM" id="SSF49401">
    <property type="entry name" value="Bacterial adhesins"/>
    <property type="match status" value="1"/>
</dbReference>
<dbReference type="RefSeq" id="WP_188474570.1">
    <property type="nucleotide sequence ID" value="NZ_BMFZ01000009.1"/>
</dbReference>
<feature type="chain" id="PRO_5046536011" evidence="5">
    <location>
        <begin position="20"/>
        <end position="337"/>
    </location>
</feature>
<dbReference type="InterPro" id="IPR008966">
    <property type="entry name" value="Adhesion_dom_sf"/>
</dbReference>
<dbReference type="InterPro" id="IPR050263">
    <property type="entry name" value="Bact_Fimbrial_Adh_Pro"/>
</dbReference>
<gene>
    <name evidence="7" type="ORF">GCM10011328_32280</name>
</gene>
<dbReference type="InterPro" id="IPR000259">
    <property type="entry name" value="Adhesion_dom_fimbrial"/>
</dbReference>
<feature type="domain" description="Fimbrial-type adhesion" evidence="6">
    <location>
        <begin position="191"/>
        <end position="337"/>
    </location>
</feature>
<evidence type="ECO:0000313" key="8">
    <source>
        <dbReference type="Proteomes" id="UP000627464"/>
    </source>
</evidence>
<sequence length="337" mass="34915">MRLSLIFIVWLCSASSALALDLKSDIVLSPKAMTYSGPADSVVPGKIIGSTWSSTADVKEVFWCGFLYSCTRGTMEPGIDAISTGATVIVDGASYAIFESGVPGVGFILGLKDFNGTTYVPMQNGQTRTYPASGTSAVAQSLGWSAKVTFVKTGQAMASGVYQTSTIRAATLTAYNNETKTGSVIINPTSITVTATGCTVMTKAASVDLGNIDVRTLPSVGSTSPSGAFNIELVCDEKISVSAVITDQTDPSNTSSAVSLTGDSTASGVGVEFFYNNTGPLMLGPDSSSSGALNQFFIQSTSQAQTLSLPFQARFLRTGELVPGTANALASITFSYQ</sequence>
<evidence type="ECO:0000256" key="1">
    <source>
        <dbReference type="ARBA" id="ARBA00004561"/>
    </source>
</evidence>
<comment type="subcellular location">
    <subcellularLocation>
        <location evidence="1">Fimbrium</location>
    </subcellularLocation>
</comment>
<feature type="signal peptide" evidence="5">
    <location>
        <begin position="1"/>
        <end position="19"/>
    </location>
</feature>
<accession>A0ABQ1H142</accession>
<dbReference type="PANTHER" id="PTHR33420:SF3">
    <property type="entry name" value="FIMBRIAL SUBUNIT ELFA"/>
    <property type="match status" value="1"/>
</dbReference>
<dbReference type="EMBL" id="BMFZ01000009">
    <property type="protein sequence ID" value="GGA54225.1"/>
    <property type="molecule type" value="Genomic_DNA"/>
</dbReference>
<evidence type="ECO:0000259" key="6">
    <source>
        <dbReference type="Pfam" id="PF00419"/>
    </source>
</evidence>
<comment type="similarity">
    <text evidence="2">Belongs to the fimbrial protein family.</text>
</comment>
<dbReference type="Gene3D" id="2.60.40.1090">
    <property type="entry name" value="Fimbrial-type adhesion domain"/>
    <property type="match status" value="1"/>
</dbReference>
<dbReference type="PANTHER" id="PTHR33420">
    <property type="entry name" value="FIMBRIAL SUBUNIT ELFA-RELATED"/>
    <property type="match status" value="1"/>
</dbReference>
<evidence type="ECO:0000256" key="2">
    <source>
        <dbReference type="ARBA" id="ARBA00006671"/>
    </source>
</evidence>
<name>A0ABQ1H142_9GAMM</name>
<dbReference type="Proteomes" id="UP000627464">
    <property type="component" value="Unassembled WGS sequence"/>
</dbReference>
<evidence type="ECO:0000256" key="5">
    <source>
        <dbReference type="SAM" id="SignalP"/>
    </source>
</evidence>
<keyword evidence="4" id="KW-0281">Fimbrium</keyword>
<dbReference type="Gene3D" id="2.60.40.3310">
    <property type="match status" value="1"/>
</dbReference>
<evidence type="ECO:0000256" key="4">
    <source>
        <dbReference type="ARBA" id="ARBA00023263"/>
    </source>
</evidence>
<comment type="caution">
    <text evidence="7">The sequence shown here is derived from an EMBL/GenBank/DDBJ whole genome shotgun (WGS) entry which is preliminary data.</text>
</comment>
<dbReference type="InterPro" id="IPR036937">
    <property type="entry name" value="Adhesion_dom_fimbrial_sf"/>
</dbReference>
<reference evidence="8" key="1">
    <citation type="journal article" date="2019" name="Int. J. Syst. Evol. Microbiol.">
        <title>The Global Catalogue of Microorganisms (GCM) 10K type strain sequencing project: providing services to taxonomists for standard genome sequencing and annotation.</title>
        <authorList>
            <consortium name="The Broad Institute Genomics Platform"/>
            <consortium name="The Broad Institute Genome Sequencing Center for Infectious Disease"/>
            <person name="Wu L."/>
            <person name="Ma J."/>
        </authorList>
    </citation>
    <scope>NUCLEOTIDE SEQUENCE [LARGE SCALE GENOMIC DNA]</scope>
    <source>
        <strain evidence="8">CGMCC 1.12806</strain>
    </source>
</reference>
<dbReference type="Pfam" id="PF00419">
    <property type="entry name" value="Fimbrial"/>
    <property type="match status" value="1"/>
</dbReference>
<evidence type="ECO:0000313" key="7">
    <source>
        <dbReference type="EMBL" id="GGA54225.1"/>
    </source>
</evidence>
<protein>
    <submittedName>
        <fullName evidence="7">Oxidoreductase</fullName>
    </submittedName>
</protein>
<evidence type="ECO:0000256" key="3">
    <source>
        <dbReference type="ARBA" id="ARBA00022729"/>
    </source>
</evidence>
<organism evidence="7 8">
    <name type="scientific">Hafnia psychrotolerans</name>
    <dbReference type="NCBI Taxonomy" id="1477018"/>
    <lineage>
        <taxon>Bacteria</taxon>
        <taxon>Pseudomonadati</taxon>
        <taxon>Pseudomonadota</taxon>
        <taxon>Gammaproteobacteria</taxon>
        <taxon>Enterobacterales</taxon>
        <taxon>Hafniaceae</taxon>
        <taxon>Hafnia</taxon>
    </lineage>
</organism>
<keyword evidence="8" id="KW-1185">Reference proteome</keyword>